<organism evidence="2 3">
    <name type="scientific">Streptomyces viridochromogenes Tue57</name>
    <dbReference type="NCBI Taxonomy" id="1160705"/>
    <lineage>
        <taxon>Bacteria</taxon>
        <taxon>Bacillati</taxon>
        <taxon>Actinomycetota</taxon>
        <taxon>Actinomycetes</taxon>
        <taxon>Kitasatosporales</taxon>
        <taxon>Streptomycetaceae</taxon>
        <taxon>Streptomyces</taxon>
    </lineage>
</organism>
<dbReference type="AlphaFoldDB" id="L8PFD1"/>
<protein>
    <submittedName>
        <fullName evidence="2">Uncharacterized protein</fullName>
    </submittedName>
</protein>
<comment type="caution">
    <text evidence="2">The sequence shown here is derived from an EMBL/GenBank/DDBJ whole genome shotgun (WGS) entry which is preliminary data.</text>
</comment>
<dbReference type="Proteomes" id="UP000011205">
    <property type="component" value="Unassembled WGS sequence"/>
</dbReference>
<dbReference type="PATRIC" id="fig|1160705.3.peg.4913"/>
<sequence length="84" mass="7954">MGIGATAGAAAAGGIALTTRASSDTNGTSGTGGSESSSADALVFDKDAYSTPTTALTDAEFPECPGGSASFRAPSAPVASLPRA</sequence>
<evidence type="ECO:0000313" key="3">
    <source>
        <dbReference type="Proteomes" id="UP000011205"/>
    </source>
</evidence>
<accession>L8PFD1</accession>
<feature type="region of interest" description="Disordered" evidence="1">
    <location>
        <begin position="18"/>
        <end position="40"/>
    </location>
</feature>
<reference evidence="2 3" key="1">
    <citation type="journal article" date="2013" name="Genome Announc.">
        <title>Draft Genome Sequence of Streptomyces viridochromogenes Strain Tu57, Producer of Avilamycin.</title>
        <authorList>
            <person name="Gruning B.A."/>
            <person name="Erxleben A."/>
            <person name="Hahnlein A."/>
            <person name="Gunther S."/>
        </authorList>
    </citation>
    <scope>NUCLEOTIDE SEQUENCE [LARGE SCALE GENOMIC DNA]</scope>
    <source>
        <strain evidence="2 3">Tue57</strain>
    </source>
</reference>
<name>L8PFD1_STRVR</name>
<feature type="compositionally biased region" description="Low complexity" evidence="1">
    <location>
        <begin position="18"/>
        <end position="38"/>
    </location>
</feature>
<dbReference type="RefSeq" id="WP_004000381.1">
    <property type="nucleotide sequence ID" value="NZ_AMLP01000147.1"/>
</dbReference>
<dbReference type="EMBL" id="AMLP01000147">
    <property type="protein sequence ID" value="ELS54087.1"/>
    <property type="molecule type" value="Genomic_DNA"/>
</dbReference>
<feature type="region of interest" description="Disordered" evidence="1">
    <location>
        <begin position="59"/>
        <end position="84"/>
    </location>
</feature>
<evidence type="ECO:0000256" key="1">
    <source>
        <dbReference type="SAM" id="MobiDB-lite"/>
    </source>
</evidence>
<proteinExistence type="predicted"/>
<evidence type="ECO:0000313" key="2">
    <source>
        <dbReference type="EMBL" id="ELS54087.1"/>
    </source>
</evidence>
<gene>
    <name evidence="2" type="ORF">STVIR_4970</name>
</gene>